<dbReference type="Pfam" id="PF03060">
    <property type="entry name" value="NMO"/>
    <property type="match status" value="1"/>
</dbReference>
<dbReference type="InterPro" id="IPR013785">
    <property type="entry name" value="Aldolase_TIM"/>
</dbReference>
<keyword evidence="4" id="KW-0812">Transmembrane</keyword>
<dbReference type="PANTHER" id="PTHR32332">
    <property type="entry name" value="2-NITROPROPANE DIOXYGENASE"/>
    <property type="match status" value="1"/>
</dbReference>
<reference evidence="5" key="1">
    <citation type="submission" date="2022-11" db="EMBL/GenBank/DDBJ databases">
        <authorList>
            <person name="Petersen C."/>
        </authorList>
    </citation>
    <scope>NUCLEOTIDE SEQUENCE</scope>
    <source>
        <strain evidence="5">IBT 21917</strain>
    </source>
</reference>
<keyword evidence="3" id="KW-0560">Oxidoreductase</keyword>
<sequence length="326" mass="34850">MTNSKKLLEDLPWAQSPLLIKPMSGVAGSELAIAVTRAGGLGQIGFIDDPRVLEEELERYRLQLDSVKMEDILPIGIGIIVIGASLSSTLPLLAKYKPAVVIRGVSPVTKVWIQIGSVGAALQAAQACRPDALVLQGSDAGGQGHARGSSIITLVPEVDDTLHAHDIDNIPLVAAGGIMDGRAAAAAFMLGASGVVMGTRFLGADEVDLPLEYRREILQAADGGESTARSRVFDEMWGPSAWPEIYDGRCLRNSCYDDLQSGRSMDEIRSRVYQKLFQKGASGNLDVKDVSSMWAGTGVGMVRKTQRAEAIVEEVRVGARQRLQLA</sequence>
<reference evidence="5" key="2">
    <citation type="journal article" date="2023" name="IMA Fungus">
        <title>Comparative genomic study of the Penicillium genus elucidates a diverse pangenome and 15 lateral gene transfer events.</title>
        <authorList>
            <person name="Petersen C."/>
            <person name="Sorensen T."/>
            <person name="Nielsen M.R."/>
            <person name="Sondergaard T.E."/>
            <person name="Sorensen J.L."/>
            <person name="Fitzpatrick D.A."/>
            <person name="Frisvad J.C."/>
            <person name="Nielsen K.L."/>
        </authorList>
    </citation>
    <scope>NUCLEOTIDE SEQUENCE</scope>
    <source>
        <strain evidence="5">IBT 21917</strain>
    </source>
</reference>
<feature type="transmembrane region" description="Helical" evidence="4">
    <location>
        <begin position="72"/>
        <end position="93"/>
    </location>
</feature>
<dbReference type="InterPro" id="IPR004136">
    <property type="entry name" value="NMO"/>
</dbReference>
<dbReference type="EMBL" id="JAPQKO010000001">
    <property type="protein sequence ID" value="KAJ5182681.1"/>
    <property type="molecule type" value="Genomic_DNA"/>
</dbReference>
<dbReference type="Proteomes" id="UP001146351">
    <property type="component" value="Unassembled WGS sequence"/>
</dbReference>
<evidence type="ECO:0000256" key="1">
    <source>
        <dbReference type="ARBA" id="ARBA00022630"/>
    </source>
</evidence>
<dbReference type="CDD" id="cd04730">
    <property type="entry name" value="NPD_like"/>
    <property type="match status" value="1"/>
</dbReference>
<evidence type="ECO:0000256" key="3">
    <source>
        <dbReference type="ARBA" id="ARBA00023002"/>
    </source>
</evidence>
<dbReference type="PANTHER" id="PTHR32332:SF34">
    <property type="entry name" value="2-NITROPROPANE DIOXYGENASE FAMILY, PUTATIVE-RELATED"/>
    <property type="match status" value="1"/>
</dbReference>
<name>A0A9W9LYE8_9EURO</name>
<protein>
    <recommendedName>
        <fullName evidence="7">Nitronate monooxygenase domain-containing protein</fullName>
    </recommendedName>
</protein>
<comment type="caution">
    <text evidence="5">The sequence shown here is derived from an EMBL/GenBank/DDBJ whole genome shotgun (WGS) entry which is preliminary data.</text>
</comment>
<dbReference type="GO" id="GO:0018580">
    <property type="term" value="F:nitronate monooxygenase activity"/>
    <property type="evidence" value="ECO:0007669"/>
    <property type="project" value="InterPro"/>
</dbReference>
<evidence type="ECO:0008006" key="7">
    <source>
        <dbReference type="Google" id="ProtNLM"/>
    </source>
</evidence>
<keyword evidence="6" id="KW-1185">Reference proteome</keyword>
<keyword evidence="2" id="KW-0288">FMN</keyword>
<gene>
    <name evidence="5" type="ORF">N7492_000297</name>
</gene>
<evidence type="ECO:0000313" key="5">
    <source>
        <dbReference type="EMBL" id="KAJ5182681.1"/>
    </source>
</evidence>
<dbReference type="SUPFAM" id="SSF51412">
    <property type="entry name" value="Inosine monophosphate dehydrogenase (IMPDH)"/>
    <property type="match status" value="1"/>
</dbReference>
<dbReference type="AlphaFoldDB" id="A0A9W9LYE8"/>
<evidence type="ECO:0000313" key="6">
    <source>
        <dbReference type="Proteomes" id="UP001146351"/>
    </source>
</evidence>
<organism evidence="5 6">
    <name type="scientific">Penicillium capsulatum</name>
    <dbReference type="NCBI Taxonomy" id="69766"/>
    <lineage>
        <taxon>Eukaryota</taxon>
        <taxon>Fungi</taxon>
        <taxon>Dikarya</taxon>
        <taxon>Ascomycota</taxon>
        <taxon>Pezizomycotina</taxon>
        <taxon>Eurotiomycetes</taxon>
        <taxon>Eurotiomycetidae</taxon>
        <taxon>Eurotiales</taxon>
        <taxon>Aspergillaceae</taxon>
        <taxon>Penicillium</taxon>
    </lineage>
</organism>
<evidence type="ECO:0000256" key="4">
    <source>
        <dbReference type="SAM" id="Phobius"/>
    </source>
</evidence>
<keyword evidence="4" id="KW-1133">Transmembrane helix</keyword>
<dbReference type="Gene3D" id="3.20.20.70">
    <property type="entry name" value="Aldolase class I"/>
    <property type="match status" value="1"/>
</dbReference>
<keyword evidence="4" id="KW-0472">Membrane</keyword>
<proteinExistence type="predicted"/>
<accession>A0A9W9LYE8</accession>
<dbReference type="OrthoDB" id="2349068at2759"/>
<evidence type="ECO:0000256" key="2">
    <source>
        <dbReference type="ARBA" id="ARBA00022643"/>
    </source>
</evidence>
<keyword evidence="1" id="KW-0285">Flavoprotein</keyword>